<dbReference type="NCBIfam" id="TIGR02845">
    <property type="entry name" value="spore_V_AD"/>
    <property type="match status" value="1"/>
</dbReference>
<reference evidence="1 2" key="1">
    <citation type="submission" date="2020-08" db="EMBL/GenBank/DDBJ databases">
        <authorList>
            <person name="Ren C."/>
            <person name="Gu Y."/>
            <person name="Xu Y."/>
        </authorList>
    </citation>
    <scope>NUCLEOTIDE SEQUENCE [LARGE SCALE GENOMIC DNA]</scope>
    <source>
        <strain evidence="1 2">LBM18003</strain>
    </source>
</reference>
<protein>
    <submittedName>
        <fullName evidence="1">Stage V sporulation protein AD</fullName>
    </submittedName>
</protein>
<evidence type="ECO:0000313" key="2">
    <source>
        <dbReference type="Proteomes" id="UP000516046"/>
    </source>
</evidence>
<accession>A0A7G9WHR8</accession>
<dbReference type="InterPro" id="IPR038369">
    <property type="entry name" value="SpoVAD_sf"/>
</dbReference>
<dbReference type="SUPFAM" id="SSF53901">
    <property type="entry name" value="Thiolase-like"/>
    <property type="match status" value="1"/>
</dbReference>
<evidence type="ECO:0000313" key="1">
    <source>
        <dbReference type="EMBL" id="QNO18230.1"/>
    </source>
</evidence>
<dbReference type="KEGG" id="caml:H6X83_00750"/>
<gene>
    <name evidence="1" type="primary">spoVAD</name>
    <name evidence="1" type="ORF">H6X83_00750</name>
</gene>
<dbReference type="InterPro" id="IPR016039">
    <property type="entry name" value="Thiolase-like"/>
</dbReference>
<dbReference type="AlphaFoldDB" id="A0A7G9WHR8"/>
<dbReference type="NCBIfam" id="NF006160">
    <property type="entry name" value="PRK08304.1"/>
    <property type="match status" value="1"/>
</dbReference>
<dbReference type="GO" id="GO:0016746">
    <property type="term" value="F:acyltransferase activity"/>
    <property type="evidence" value="ECO:0007669"/>
    <property type="project" value="InterPro"/>
</dbReference>
<keyword evidence="2" id="KW-1185">Reference proteome</keyword>
<dbReference type="PIRSF" id="PIRSF011570">
    <property type="entry name" value="SpoVAD"/>
    <property type="match status" value="1"/>
</dbReference>
<dbReference type="RefSeq" id="WP_212507296.1">
    <property type="nucleotide sequence ID" value="NZ_CP060696.1"/>
</dbReference>
<dbReference type="InterPro" id="IPR010894">
    <property type="entry name" value="SpoVAD"/>
</dbReference>
<dbReference type="Gene3D" id="3.40.47.40">
    <property type="entry name" value="Stage V sporulation protein AD"/>
    <property type="match status" value="1"/>
</dbReference>
<dbReference type="Pfam" id="PF07451">
    <property type="entry name" value="SpoVAD"/>
    <property type="match status" value="1"/>
</dbReference>
<organism evidence="1 2">
    <name type="scientific">Caproicibacterium amylolyticum</name>
    <dbReference type="NCBI Taxonomy" id="2766537"/>
    <lineage>
        <taxon>Bacteria</taxon>
        <taxon>Bacillati</taxon>
        <taxon>Bacillota</taxon>
        <taxon>Clostridia</taxon>
        <taxon>Eubacteriales</taxon>
        <taxon>Oscillospiraceae</taxon>
        <taxon>Caproicibacterium</taxon>
    </lineage>
</organism>
<proteinExistence type="predicted"/>
<dbReference type="EMBL" id="CP060696">
    <property type="protein sequence ID" value="QNO18230.1"/>
    <property type="molecule type" value="Genomic_DNA"/>
</dbReference>
<dbReference type="Proteomes" id="UP000516046">
    <property type="component" value="Chromosome"/>
</dbReference>
<name>A0A7G9WHR8_9FIRM</name>
<sequence length="336" mass="35774">MQRIGKYTLQLDPPAYIRGSGSFAGKKEGEGPLKDYFDATHDDTTLGEESWEKAESKLQTEAVKTAIQKAHLKPADIQYIFAGDLLNQCISSTYGLRDLDIPFLGQYGACSTMAQGMGMASVFVSGGAAENAVAVTSSHFCSAERQFRFPLEYGGQRTPTAQWTATAAGAVVMGKQPGAISVREVTFGRMTDLGVSDANNMGAAMAPAAVRTLTDYFTDTGATPQDFDLILTGDLGYVGSSLLREIMRKAGWDIETNHNDCGLMIYNRKEQDVHAGGSGCGCSGSVVCGYILKQMAQGILKDVLFTATGALMSPTALQQGESIVGIAHAVHLHLET</sequence>